<evidence type="ECO:0000313" key="2">
    <source>
        <dbReference type="Proteomes" id="UP000033423"/>
    </source>
</evidence>
<dbReference type="SUPFAM" id="SSF49464">
    <property type="entry name" value="Carboxypeptidase regulatory domain-like"/>
    <property type="match status" value="1"/>
</dbReference>
<dbReference type="PROSITE" id="PS51257">
    <property type="entry name" value="PROKAR_LIPOPROTEIN"/>
    <property type="match status" value="1"/>
</dbReference>
<proteinExistence type="predicted"/>
<dbReference type="EMBL" id="LACI01000241">
    <property type="protein sequence ID" value="KJU87288.1"/>
    <property type="molecule type" value="Genomic_DNA"/>
</dbReference>
<evidence type="ECO:0000313" key="1">
    <source>
        <dbReference type="EMBL" id="KJU87288.1"/>
    </source>
</evidence>
<comment type="caution">
    <text evidence="1">The sequence shown here is derived from an EMBL/GenBank/DDBJ whole genome shotgun (WGS) entry which is preliminary data.</text>
</comment>
<gene>
    <name evidence="1" type="ORF">MBAV_000536</name>
</gene>
<keyword evidence="2" id="KW-1185">Reference proteome</keyword>
<dbReference type="Proteomes" id="UP000033423">
    <property type="component" value="Unassembled WGS sequence"/>
</dbReference>
<organism evidence="1 2">
    <name type="scientific">Candidatus Magnetobacterium bavaricum</name>
    <dbReference type="NCBI Taxonomy" id="29290"/>
    <lineage>
        <taxon>Bacteria</taxon>
        <taxon>Pseudomonadati</taxon>
        <taxon>Nitrospirota</taxon>
        <taxon>Thermodesulfovibrionia</taxon>
        <taxon>Thermodesulfovibrionales</taxon>
        <taxon>Candidatus Magnetobacteriaceae</taxon>
        <taxon>Candidatus Magnetobacterium</taxon>
    </lineage>
</organism>
<dbReference type="AlphaFoldDB" id="A0A0F3H2Z6"/>
<accession>A0A0F3H2Z6</accession>
<dbReference type="SUPFAM" id="SSF89260">
    <property type="entry name" value="Collagen-binding domain"/>
    <property type="match status" value="1"/>
</dbReference>
<reference evidence="1 2" key="1">
    <citation type="submission" date="2015-02" db="EMBL/GenBank/DDBJ databases">
        <title>Single-cell genomics of uncultivated deep-branching MTB reveals a conserved set of magnetosome genes.</title>
        <authorList>
            <person name="Kolinko S."/>
            <person name="Richter M."/>
            <person name="Glockner F.O."/>
            <person name="Brachmann A."/>
            <person name="Schuler D."/>
        </authorList>
    </citation>
    <scope>NUCLEOTIDE SEQUENCE [LARGE SCALE GENOMIC DNA]</scope>
    <source>
        <strain evidence="1">TM-1</strain>
    </source>
</reference>
<dbReference type="Gene3D" id="2.60.120.380">
    <property type="match status" value="1"/>
</dbReference>
<dbReference type="Gene3D" id="2.60.40.1120">
    <property type="entry name" value="Carboxypeptidase-like, regulatory domain"/>
    <property type="match status" value="1"/>
</dbReference>
<name>A0A0F3H2Z6_9BACT</name>
<dbReference type="InterPro" id="IPR008969">
    <property type="entry name" value="CarboxyPept-like_regulatory"/>
</dbReference>
<sequence length="365" mass="41153">MITARETGRMKRTILRTMMILAYLVISLSCRTVEATDTDAYEPDNTYSQAQVIVIDYKARKHNFNKLGDADYVKFYALKNQTMEIKVANQGRSRPIINLYIYGTNLIASKEGRKAGEDLVLSYKFTEDGIYYASISNAEALFGSDTNYELSVYRPTGPPPPIEISGTITNCETGSVIEDAKISVGGNWTGLSDYNGHYIMLPSEGTNTMEVSAYGYSTVKKTVKVSRVSNTFDTCLTSYGYPLPSLKVEQSGATARDLKVTIALDPGYYAYYNADWWLFYMGVDGNNNYYYGSFALDQGWGWVSWFNYTHQGPLFTLTQTPLTVTVPADGNYTFYFVVDTTMNGQWDAYDPLKMFWKSYSYKVSQ</sequence>
<protein>
    <submittedName>
        <fullName evidence="1">Secreted protein</fullName>
    </submittedName>
</protein>